<comment type="caution">
    <text evidence="1">The sequence shown here is derived from an EMBL/GenBank/DDBJ whole genome shotgun (WGS) entry which is preliminary data.</text>
</comment>
<proteinExistence type="predicted"/>
<evidence type="ECO:0000313" key="1">
    <source>
        <dbReference type="EMBL" id="OZV70660.1"/>
    </source>
</evidence>
<reference evidence="1 2" key="1">
    <citation type="submission" date="2017-05" db="EMBL/GenBank/DDBJ databases">
        <title>The draft genome sequence of Idiomarina salinarum WNB302.</title>
        <authorList>
            <person name="Sun Y."/>
            <person name="Chen B."/>
            <person name="Du Z."/>
        </authorList>
    </citation>
    <scope>NUCLEOTIDE SEQUENCE [LARGE SCALE GENOMIC DNA]</scope>
    <source>
        <strain evidence="1 2">WNB302</strain>
    </source>
</reference>
<accession>A0A265UZC9</accession>
<protein>
    <submittedName>
        <fullName evidence="1">Uncharacterized protein</fullName>
    </submittedName>
</protein>
<gene>
    <name evidence="1" type="ORF">CA834_00670</name>
</gene>
<keyword evidence="2" id="KW-1185">Reference proteome</keyword>
<name>A0A265UZC9_9FLAO</name>
<dbReference type="AlphaFoldDB" id="A0A265UZC9"/>
<sequence>MNSNNSFIELSVNQQLVLSQIGSDLLEIDRKMNKIYALESHNSLKIKSKLLKVIIKFLAFTS</sequence>
<organism evidence="1 2">
    <name type="scientific">Winogradskyella aurantia</name>
    <dbReference type="NCBI Taxonomy" id="1915063"/>
    <lineage>
        <taxon>Bacteria</taxon>
        <taxon>Pseudomonadati</taxon>
        <taxon>Bacteroidota</taxon>
        <taxon>Flavobacteriia</taxon>
        <taxon>Flavobacteriales</taxon>
        <taxon>Flavobacteriaceae</taxon>
        <taxon>Winogradskyella</taxon>
    </lineage>
</organism>
<evidence type="ECO:0000313" key="2">
    <source>
        <dbReference type="Proteomes" id="UP000216840"/>
    </source>
</evidence>
<dbReference type="RefSeq" id="WP_094966736.1">
    <property type="nucleotide sequence ID" value="NZ_NGJN01000001.1"/>
</dbReference>
<dbReference type="Proteomes" id="UP000216840">
    <property type="component" value="Unassembled WGS sequence"/>
</dbReference>
<dbReference type="EMBL" id="NGJN01000001">
    <property type="protein sequence ID" value="OZV70660.1"/>
    <property type="molecule type" value="Genomic_DNA"/>
</dbReference>